<reference evidence="2 3" key="1">
    <citation type="submission" date="2020-01" db="EMBL/GenBank/DDBJ databases">
        <authorList>
            <person name="Gupta K D."/>
        </authorList>
    </citation>
    <scope>NUCLEOTIDE SEQUENCE [LARGE SCALE GENOMIC DNA]</scope>
</reference>
<evidence type="ECO:0000313" key="2">
    <source>
        <dbReference type="EMBL" id="CAA7262041.1"/>
    </source>
</evidence>
<dbReference type="OrthoDB" id="10419783at2759"/>
<dbReference type="EMBL" id="CACVBS010000035">
    <property type="protein sequence ID" value="CAA7262041.1"/>
    <property type="molecule type" value="Genomic_DNA"/>
</dbReference>
<dbReference type="Proteomes" id="UP000467700">
    <property type="component" value="Unassembled WGS sequence"/>
</dbReference>
<protein>
    <submittedName>
        <fullName evidence="2">Uncharacterized protein</fullName>
    </submittedName>
</protein>
<keyword evidence="3" id="KW-1185">Reference proteome</keyword>
<feature type="compositionally biased region" description="Polar residues" evidence="1">
    <location>
        <begin position="232"/>
        <end position="253"/>
    </location>
</feature>
<feature type="region of interest" description="Disordered" evidence="1">
    <location>
        <begin position="230"/>
        <end position="253"/>
    </location>
</feature>
<comment type="caution">
    <text evidence="2">The sequence shown here is derived from an EMBL/GenBank/DDBJ whole genome shotgun (WGS) entry which is preliminary data.</text>
</comment>
<evidence type="ECO:0000313" key="3">
    <source>
        <dbReference type="Proteomes" id="UP000467700"/>
    </source>
</evidence>
<organism evidence="2 3">
    <name type="scientific">Cyclocybe aegerita</name>
    <name type="common">Black poplar mushroom</name>
    <name type="synonym">Agrocybe aegerita</name>
    <dbReference type="NCBI Taxonomy" id="1973307"/>
    <lineage>
        <taxon>Eukaryota</taxon>
        <taxon>Fungi</taxon>
        <taxon>Dikarya</taxon>
        <taxon>Basidiomycota</taxon>
        <taxon>Agaricomycotina</taxon>
        <taxon>Agaricomycetes</taxon>
        <taxon>Agaricomycetidae</taxon>
        <taxon>Agaricales</taxon>
        <taxon>Agaricineae</taxon>
        <taxon>Bolbitiaceae</taxon>
        <taxon>Cyclocybe</taxon>
    </lineage>
</organism>
<name>A0A8S0VY94_CYCAE</name>
<proteinExistence type="predicted"/>
<accession>A0A8S0VY94</accession>
<sequence length="253" mass="27973">MVSTEALLDYLESGQVRPTPDDIAKDPLRTYAIMYTMCFLPATDSYMVHSSRQQTTNEFHVVAQNCKKHRLEARKKWWVTNGAMQEDVDDMLELALRDLPGSGSGPAHHQAVADVNYNIAAAAKLFRRVFEGPFPQDKKAIAASAICHLFLNYEDPTEPGVPVPFQHWCAAIGFAAKSCRLGLFSYASLLVADTALGMGMGLGEASDRTEILPDLHDILASFDKFREETGYRPTTTQPSLDEQTDSSTPTRIA</sequence>
<gene>
    <name evidence="2" type="ORF">AAE3_LOCUS4493</name>
</gene>
<evidence type="ECO:0000256" key="1">
    <source>
        <dbReference type="SAM" id="MobiDB-lite"/>
    </source>
</evidence>
<dbReference type="AlphaFoldDB" id="A0A8S0VY94"/>